<feature type="binding site" evidence="10">
    <location>
        <position position="188"/>
    </location>
    <ligand>
        <name>sn-glycerol 1-phosphate</name>
        <dbReference type="ChEBI" id="CHEBI:57685"/>
    </ligand>
</feature>
<evidence type="ECO:0000256" key="2">
    <source>
        <dbReference type="ARBA" id="ARBA00022679"/>
    </source>
</evidence>
<comment type="subunit">
    <text evidence="10">Homodimer.</text>
</comment>
<evidence type="ECO:0000256" key="6">
    <source>
        <dbReference type="ARBA" id="ARBA00023209"/>
    </source>
</evidence>
<dbReference type="FunFam" id="3.20.20.390:FF:000001">
    <property type="entry name" value="Heptaprenylglyceryl phosphate synthase"/>
    <property type="match status" value="1"/>
</dbReference>
<keyword evidence="5 10" id="KW-0443">Lipid metabolism</keyword>
<feature type="binding site" evidence="10">
    <location>
        <position position="40"/>
    </location>
    <ligand>
        <name>Mg(2+)</name>
        <dbReference type="ChEBI" id="CHEBI:18420"/>
    </ligand>
</feature>
<keyword evidence="2 10" id="KW-0808">Transferase</keyword>
<dbReference type="OrthoDB" id="2381757at2"/>
<evidence type="ECO:0000256" key="9">
    <source>
        <dbReference type="ARBA" id="ARBA00066888"/>
    </source>
</evidence>
<dbReference type="STRING" id="1385514.N782_12840"/>
<feature type="binding site" evidence="10">
    <location>
        <position position="14"/>
    </location>
    <ligand>
        <name>Mg(2+)</name>
        <dbReference type="ChEBI" id="CHEBI:18420"/>
    </ligand>
</feature>
<evidence type="ECO:0000256" key="8">
    <source>
        <dbReference type="ARBA" id="ARBA00048318"/>
    </source>
</evidence>
<gene>
    <name evidence="10" type="primary">pcrB</name>
    <name evidence="11" type="ORF">N782_12840</name>
</gene>
<evidence type="ECO:0000256" key="4">
    <source>
        <dbReference type="ARBA" id="ARBA00022842"/>
    </source>
</evidence>
<dbReference type="EMBL" id="AVBF01000002">
    <property type="protein sequence ID" value="KGP74505.1"/>
    <property type="molecule type" value="Genomic_DNA"/>
</dbReference>
<feature type="binding site" evidence="10">
    <location>
        <begin position="158"/>
        <end position="163"/>
    </location>
    <ligand>
        <name>sn-glycerol 1-phosphate</name>
        <dbReference type="ChEBI" id="CHEBI:57685"/>
    </ligand>
</feature>
<keyword evidence="1 10" id="KW-0444">Lipid biosynthesis</keyword>
<evidence type="ECO:0000256" key="10">
    <source>
        <dbReference type="HAMAP-Rule" id="MF_00112"/>
    </source>
</evidence>
<dbReference type="GO" id="GO:0046474">
    <property type="term" value="P:glycerophospholipid biosynthetic process"/>
    <property type="evidence" value="ECO:0007669"/>
    <property type="project" value="UniProtKB-UniRule"/>
</dbReference>
<accession>A0A0A2TZ10</accession>
<dbReference type="NCBIfam" id="NF003199">
    <property type="entry name" value="PRK04169.1-3"/>
    <property type="match status" value="1"/>
</dbReference>
<dbReference type="SUPFAM" id="SSF51395">
    <property type="entry name" value="FMN-linked oxidoreductases"/>
    <property type="match status" value="1"/>
</dbReference>
<dbReference type="PANTHER" id="PTHR40029">
    <property type="match status" value="1"/>
</dbReference>
<evidence type="ECO:0000256" key="1">
    <source>
        <dbReference type="ARBA" id="ARBA00022516"/>
    </source>
</evidence>
<dbReference type="Pfam" id="PF01884">
    <property type="entry name" value="PcrB"/>
    <property type="match status" value="1"/>
</dbReference>
<name>A0A0A2TZ10_9BACI</name>
<dbReference type="Gene3D" id="3.20.20.390">
    <property type="entry name" value="FMN-linked oxidoreductases"/>
    <property type="match status" value="1"/>
</dbReference>
<evidence type="ECO:0000256" key="7">
    <source>
        <dbReference type="ARBA" id="ARBA00023264"/>
    </source>
</evidence>
<keyword evidence="3 10" id="KW-0479">Metal-binding</keyword>
<dbReference type="RefSeq" id="WP_036815519.1">
    <property type="nucleotide sequence ID" value="NZ_AVBF01000002.1"/>
</dbReference>
<comment type="cofactor">
    <cofactor evidence="10">
        <name>Mg(2+)</name>
        <dbReference type="ChEBI" id="CHEBI:18420"/>
    </cofactor>
</comment>
<dbReference type="EC" id="2.5.1.n9" evidence="9 10"/>
<dbReference type="InterPro" id="IPR038597">
    <property type="entry name" value="GGGP/HepGP_synthase_sf"/>
</dbReference>
<feature type="binding site" evidence="10">
    <location>
        <position position="12"/>
    </location>
    <ligand>
        <name>sn-glycerol 1-phosphate</name>
        <dbReference type="ChEBI" id="CHEBI:57685"/>
    </ligand>
</feature>
<comment type="similarity">
    <text evidence="10">Belongs to the GGGP/HepGP synthase family. Group I subfamily.</text>
</comment>
<reference evidence="11 12" key="1">
    <citation type="journal article" date="2015" name="Stand. Genomic Sci.">
        <title>High quality draft genome sequence of the moderately halophilic bacterium Pontibacillus yanchengensis Y32(T) and comparison among Pontibacillus genomes.</title>
        <authorList>
            <person name="Huang J."/>
            <person name="Qiao Z.X."/>
            <person name="Tang J.W."/>
            <person name="Wang G."/>
        </authorList>
    </citation>
    <scope>NUCLEOTIDE SEQUENCE [LARGE SCALE GENOMIC DNA]</scope>
    <source>
        <strain evidence="11 12">Y32</strain>
    </source>
</reference>
<comment type="caution">
    <text evidence="11">The sequence shown here is derived from an EMBL/GenBank/DDBJ whole genome shotgun (WGS) entry which is preliminary data.</text>
</comment>
<keyword evidence="4 10" id="KW-0460">Magnesium</keyword>
<keyword evidence="12" id="KW-1185">Reference proteome</keyword>
<dbReference type="AlphaFoldDB" id="A0A0A2TZ10"/>
<dbReference type="NCBIfam" id="TIGR01768">
    <property type="entry name" value="GGGP-family"/>
    <property type="match status" value="1"/>
</dbReference>
<keyword evidence="6 10" id="KW-0594">Phospholipid biosynthesis</keyword>
<dbReference type="GO" id="GO:0120536">
    <property type="term" value="F:heptaprenylglyceryl phosphate synthase activity"/>
    <property type="evidence" value="ECO:0007669"/>
    <property type="project" value="UniProtKB-ARBA"/>
</dbReference>
<dbReference type="eggNOG" id="COG1646">
    <property type="taxonomic scope" value="Bacteria"/>
</dbReference>
<dbReference type="InterPro" id="IPR008205">
    <property type="entry name" value="GGGP_HepGP_synthase"/>
</dbReference>
<dbReference type="HAMAP" id="MF_00112">
    <property type="entry name" value="GGGP_HepGP_synthase"/>
    <property type="match status" value="1"/>
</dbReference>
<proteinExistence type="inferred from homology"/>
<comment type="pathway">
    <text evidence="10">Membrane lipid metabolism; glycerophospholipid metabolism.</text>
</comment>
<sequence length="229" mass="26113">MYDMNQWEHVFKLDPNKEIADKDLEDICESGTDAIMVGGTDGVTLDQVLSLLASIRRYTVPVILEISNLESITPGYDYYFVPTVLNSKDKKWVMDLHHQAVKEYGEIMDWDEIMVEGYCILNPEAKAYQRTECTMPDDEDVVAYAQMAENMFKLPIFYMEYSGTYGNPELVEKVSHALKDTLLFYGGGIQSKEQAKEMKAYADVVIVGNLIYENKKAALKTVKAVKERE</sequence>
<dbReference type="NCBIfam" id="NF003197">
    <property type="entry name" value="PRK04169.1-1"/>
    <property type="match status" value="1"/>
</dbReference>
<evidence type="ECO:0000256" key="3">
    <source>
        <dbReference type="ARBA" id="ARBA00022723"/>
    </source>
</evidence>
<dbReference type="InterPro" id="IPR039074">
    <property type="entry name" value="GGGP/HepGP_synthase_I"/>
</dbReference>
<keyword evidence="7 10" id="KW-1208">Phospholipid metabolism</keyword>
<dbReference type="PANTHER" id="PTHR40029:SF2">
    <property type="entry name" value="HEPTAPRENYLGLYCERYL PHOSPHATE SYNTHASE"/>
    <property type="match status" value="1"/>
</dbReference>
<dbReference type="GO" id="GO:0000287">
    <property type="term" value="F:magnesium ion binding"/>
    <property type="evidence" value="ECO:0007669"/>
    <property type="project" value="UniProtKB-UniRule"/>
</dbReference>
<comment type="function">
    <text evidence="10">Prenyltransferase that catalyzes in vivo the transfer of the heptaprenyl moiety of heptaprenyl pyrophosphate (HepPP; 35 carbon atoms) to the C3 hydroxyl of sn-glycerol-1-phosphate (G1P), producing heptaprenylglyceryl phosphate (HepGP). This reaction is an ether-bond-formation step in the biosynthesis of archaea-type G1P-based membrane lipids found in Bacillales.</text>
</comment>
<protein>
    <recommendedName>
        <fullName evidence="9 10">Heptaprenylglyceryl phosphate synthase</fullName>
        <shortName evidence="10">HepGP synthase</shortName>
        <ecNumber evidence="9 10">2.5.1.n9</ecNumber>
    </recommendedName>
    <alternativeName>
        <fullName evidence="10">Glycerol-1-phosphate heptaprenyltransferase</fullName>
    </alternativeName>
</protein>
<comment type="catalytic activity">
    <reaction evidence="8 10">
        <text>sn-glycerol 1-phosphate + all-trans-heptaprenyl diphosphate = 3-heptaprenyl-sn-glycero-1-phosphate + diphosphate</text>
        <dbReference type="Rhea" id="RHEA:33495"/>
        <dbReference type="ChEBI" id="CHEBI:33019"/>
        <dbReference type="ChEBI" id="CHEBI:57685"/>
        <dbReference type="ChEBI" id="CHEBI:58206"/>
        <dbReference type="ChEBI" id="CHEBI:64781"/>
        <dbReference type="EC" id="2.5.1.n9"/>
    </reaction>
</comment>
<dbReference type="Proteomes" id="UP000030147">
    <property type="component" value="Unassembled WGS sequence"/>
</dbReference>
<dbReference type="UniPathway" id="UPA00940"/>
<evidence type="ECO:0000313" key="12">
    <source>
        <dbReference type="Proteomes" id="UP000030147"/>
    </source>
</evidence>
<organism evidence="11 12">
    <name type="scientific">Pontibacillus yanchengensis Y32</name>
    <dbReference type="NCBI Taxonomy" id="1385514"/>
    <lineage>
        <taxon>Bacteria</taxon>
        <taxon>Bacillati</taxon>
        <taxon>Bacillota</taxon>
        <taxon>Bacilli</taxon>
        <taxon>Bacillales</taxon>
        <taxon>Bacillaceae</taxon>
        <taxon>Pontibacillus</taxon>
    </lineage>
</organism>
<feature type="binding site" evidence="10">
    <location>
        <begin position="208"/>
        <end position="209"/>
    </location>
    <ligand>
        <name>sn-glycerol 1-phosphate</name>
        <dbReference type="ChEBI" id="CHEBI:57685"/>
    </ligand>
</feature>
<comment type="caution">
    <text evidence="10">Lacks conserved residue(s) required for the propagation of feature annotation.</text>
</comment>
<evidence type="ECO:0000256" key="5">
    <source>
        <dbReference type="ARBA" id="ARBA00023098"/>
    </source>
</evidence>
<evidence type="ECO:0000313" key="11">
    <source>
        <dbReference type="EMBL" id="KGP74505.1"/>
    </source>
</evidence>
<dbReference type="CDD" id="cd02812">
    <property type="entry name" value="PcrB_like"/>
    <property type="match status" value="1"/>
</dbReference>